<proteinExistence type="predicted"/>
<feature type="compositionally biased region" description="Basic and acidic residues" evidence="1">
    <location>
        <begin position="42"/>
        <end position="51"/>
    </location>
</feature>
<feature type="compositionally biased region" description="Acidic residues" evidence="1">
    <location>
        <begin position="58"/>
        <end position="68"/>
    </location>
</feature>
<evidence type="ECO:0000313" key="3">
    <source>
        <dbReference type="Proteomes" id="UP000236634"/>
    </source>
</evidence>
<protein>
    <submittedName>
        <fullName evidence="2">Uncharacterized protein</fullName>
    </submittedName>
</protein>
<evidence type="ECO:0000256" key="1">
    <source>
        <dbReference type="SAM" id="MobiDB-lite"/>
    </source>
</evidence>
<dbReference type="AlphaFoldDB" id="A0A2K0XL77"/>
<reference evidence="2 3" key="1">
    <citation type="submission" date="2017-03" db="EMBL/GenBank/DDBJ databases">
        <authorList>
            <person name="Afonso C.L."/>
            <person name="Miller P.J."/>
            <person name="Scott M.A."/>
            <person name="Spackman E."/>
            <person name="Goraichik I."/>
            <person name="Dimitrov K.M."/>
            <person name="Suarez D.L."/>
            <person name="Swayne D.E."/>
        </authorList>
    </citation>
    <scope>NUCLEOTIDE SEQUENCE [LARGE SCALE GENOMIC DNA]</scope>
    <source>
        <strain evidence="2 3">DNF00076</strain>
    </source>
</reference>
<feature type="region of interest" description="Disordered" evidence="1">
    <location>
        <begin position="36"/>
        <end position="78"/>
    </location>
</feature>
<name>A0A2K0XL77_9BACT</name>
<sequence length="78" mass="8867">MNTKDKNISNAAGDRHTYLSPCVQIIKMETTNPLAESLGIPRTDEDTKEAYGKQWQGDDLDSWDEEDGNYEKNWGSGW</sequence>
<dbReference type="Proteomes" id="UP000236634">
    <property type="component" value="Unassembled WGS sequence"/>
</dbReference>
<comment type="caution">
    <text evidence="2">The sequence shown here is derived from an EMBL/GenBank/DDBJ whole genome shotgun (WGS) entry which is preliminary data.</text>
</comment>
<organism evidence="2 3">
    <name type="scientific">Hoylesella timonensis</name>
    <dbReference type="NCBI Taxonomy" id="386414"/>
    <lineage>
        <taxon>Bacteria</taxon>
        <taxon>Pseudomonadati</taxon>
        <taxon>Bacteroidota</taxon>
        <taxon>Bacteroidia</taxon>
        <taxon>Bacteroidales</taxon>
        <taxon>Prevotellaceae</taxon>
        <taxon>Hoylesella</taxon>
    </lineage>
</organism>
<dbReference type="RefSeq" id="WP_103003205.1">
    <property type="nucleotide sequence ID" value="NZ_NBAX01000004.1"/>
</dbReference>
<evidence type="ECO:0000313" key="2">
    <source>
        <dbReference type="EMBL" id="PNP95276.1"/>
    </source>
</evidence>
<accession>A0A2K0XL77</accession>
<dbReference type="EMBL" id="NBAX01000004">
    <property type="protein sequence ID" value="PNP95276.1"/>
    <property type="molecule type" value="Genomic_DNA"/>
</dbReference>
<gene>
    <name evidence="2" type="ORF">BFS16_06050</name>
</gene>